<proteinExistence type="predicted"/>
<protein>
    <submittedName>
        <fullName evidence="1">Uncharacterized protein</fullName>
    </submittedName>
</protein>
<accession>A0AA36DZL3</accession>
<keyword evidence="2" id="KW-1185">Reference proteome</keyword>
<reference evidence="1" key="1">
    <citation type="submission" date="2023-04" db="EMBL/GenBank/DDBJ databases">
        <authorList>
            <person name="Vijverberg K."/>
            <person name="Xiong W."/>
            <person name="Schranz E."/>
        </authorList>
    </citation>
    <scope>NUCLEOTIDE SEQUENCE</scope>
</reference>
<organism evidence="1 2">
    <name type="scientific">Lactuca saligna</name>
    <name type="common">Willowleaf lettuce</name>
    <dbReference type="NCBI Taxonomy" id="75948"/>
    <lineage>
        <taxon>Eukaryota</taxon>
        <taxon>Viridiplantae</taxon>
        <taxon>Streptophyta</taxon>
        <taxon>Embryophyta</taxon>
        <taxon>Tracheophyta</taxon>
        <taxon>Spermatophyta</taxon>
        <taxon>Magnoliopsida</taxon>
        <taxon>eudicotyledons</taxon>
        <taxon>Gunneridae</taxon>
        <taxon>Pentapetalae</taxon>
        <taxon>asterids</taxon>
        <taxon>campanulids</taxon>
        <taxon>Asterales</taxon>
        <taxon>Asteraceae</taxon>
        <taxon>Cichorioideae</taxon>
        <taxon>Cichorieae</taxon>
        <taxon>Lactucinae</taxon>
        <taxon>Lactuca</taxon>
    </lineage>
</organism>
<dbReference type="Proteomes" id="UP001177003">
    <property type="component" value="Chromosome 3"/>
</dbReference>
<gene>
    <name evidence="1" type="ORF">LSALG_LOCUS16841</name>
</gene>
<evidence type="ECO:0000313" key="2">
    <source>
        <dbReference type="Proteomes" id="UP001177003"/>
    </source>
</evidence>
<dbReference type="AlphaFoldDB" id="A0AA36DZL3"/>
<sequence>MACNKRLDFAQLFFDQLVECITGNKTPSYVLYPHRLVLILACTEKCYNLNHRISINLPALSSKIINASPIKGFEYLTQPMEDWLANPFAVESSDSDKENDE</sequence>
<evidence type="ECO:0000313" key="1">
    <source>
        <dbReference type="EMBL" id="CAI9276880.1"/>
    </source>
</evidence>
<dbReference type="EMBL" id="OX465079">
    <property type="protein sequence ID" value="CAI9276880.1"/>
    <property type="molecule type" value="Genomic_DNA"/>
</dbReference>
<name>A0AA36DZL3_LACSI</name>